<feature type="compositionally biased region" description="Basic and acidic residues" evidence="1">
    <location>
        <begin position="38"/>
        <end position="50"/>
    </location>
</feature>
<evidence type="ECO:0000313" key="3">
    <source>
        <dbReference type="Proteomes" id="UP001071777"/>
    </source>
</evidence>
<feature type="compositionally biased region" description="Polar residues" evidence="1">
    <location>
        <begin position="362"/>
        <end position="389"/>
    </location>
</feature>
<keyword evidence="3" id="KW-1185">Reference proteome</keyword>
<protein>
    <recommendedName>
        <fullName evidence="4">F-box domain-containing protein</fullName>
    </recommendedName>
</protein>
<gene>
    <name evidence="2" type="ORF">OJ252_1467</name>
</gene>
<sequence>MGRQEFVVNWSSLLNDDSSKEDKSDHKSESSESDSSENESRHSSEGENGRGKGLNEGPERPGGDSKPKEQVKAVCRREVTIVNVTLLEVFSKLNLKAKRNLFDFVEDRYLLELRLVCKVLNRYCDGYIRYSLKGCYFFNVPLTRMTMDFWFAAIRFFFLEAARVIPLNRVKYTPIVAALKHNYKILPVSVDQMKSHVVVTLDKLLPEHIVFCNHLHPQPHTCDTKFEIKGQSKVFFDEIDIIMFVRQYFMHLEVMDDELIRGSRQLTNYRVAMYFYEFLKSIKMLTEKGNGVFKLSRIEYLVNTGTVLRHRIWHQLYASWGSSINTKKANNNSQKEDSDSGNKSSEKQDSSLSAGRPKRLSDNSGKISRTSPGKSSTPGPQTRNASNNPDELIIEVFLTIADHFQWDS</sequence>
<evidence type="ECO:0000313" key="2">
    <source>
        <dbReference type="EMBL" id="KAJ1611668.1"/>
    </source>
</evidence>
<feature type="compositionally biased region" description="Basic and acidic residues" evidence="1">
    <location>
        <begin position="17"/>
        <end position="30"/>
    </location>
</feature>
<organism evidence="2 3">
    <name type="scientific">Cryptosporidium canis</name>
    <dbReference type="NCBI Taxonomy" id="195482"/>
    <lineage>
        <taxon>Eukaryota</taxon>
        <taxon>Sar</taxon>
        <taxon>Alveolata</taxon>
        <taxon>Apicomplexa</taxon>
        <taxon>Conoidasida</taxon>
        <taxon>Coccidia</taxon>
        <taxon>Eucoccidiorida</taxon>
        <taxon>Eimeriorina</taxon>
        <taxon>Cryptosporidiidae</taxon>
        <taxon>Cryptosporidium</taxon>
    </lineage>
</organism>
<feature type="region of interest" description="Disordered" evidence="1">
    <location>
        <begin position="327"/>
        <end position="390"/>
    </location>
</feature>
<feature type="region of interest" description="Disordered" evidence="1">
    <location>
        <begin position="1"/>
        <end position="70"/>
    </location>
</feature>
<comment type="caution">
    <text evidence="2">The sequence shown here is derived from an EMBL/GenBank/DDBJ whole genome shotgun (WGS) entry which is preliminary data.</text>
</comment>
<feature type="compositionally biased region" description="Basic and acidic residues" evidence="1">
    <location>
        <begin position="334"/>
        <end position="349"/>
    </location>
</feature>
<dbReference type="Proteomes" id="UP001071777">
    <property type="component" value="Unassembled WGS sequence"/>
</dbReference>
<feature type="compositionally biased region" description="Basic and acidic residues" evidence="1">
    <location>
        <begin position="57"/>
        <end position="70"/>
    </location>
</feature>
<evidence type="ECO:0008006" key="4">
    <source>
        <dbReference type="Google" id="ProtNLM"/>
    </source>
</evidence>
<name>A0ABQ8P7Y8_9CRYT</name>
<dbReference type="EMBL" id="JAPCXB010000055">
    <property type="protein sequence ID" value="KAJ1611668.1"/>
    <property type="molecule type" value="Genomic_DNA"/>
</dbReference>
<accession>A0ABQ8P7Y8</accession>
<evidence type="ECO:0000256" key="1">
    <source>
        <dbReference type="SAM" id="MobiDB-lite"/>
    </source>
</evidence>
<proteinExistence type="predicted"/>
<reference evidence="2" key="1">
    <citation type="submission" date="2022-10" db="EMBL/GenBank/DDBJ databases">
        <title>Adaptive evolution leads to modifications in subtelomeric GC content in a zoonotic Cryptosporidium species.</title>
        <authorList>
            <person name="Li J."/>
            <person name="Feng Y."/>
            <person name="Xiao L."/>
        </authorList>
    </citation>
    <scope>NUCLEOTIDE SEQUENCE</scope>
    <source>
        <strain evidence="2">25894</strain>
    </source>
</reference>